<dbReference type="GO" id="GO:0005743">
    <property type="term" value="C:mitochondrial inner membrane"/>
    <property type="evidence" value="ECO:0007669"/>
    <property type="project" value="EnsemblFungi"/>
</dbReference>
<keyword evidence="12" id="KW-1185">Reference proteome</keyword>
<evidence type="ECO:0000256" key="5">
    <source>
        <dbReference type="ARBA" id="ARBA00022989"/>
    </source>
</evidence>
<keyword evidence="9" id="KW-0175">Coiled coil</keyword>
<feature type="coiled-coil region" evidence="9">
    <location>
        <begin position="63"/>
        <end position="98"/>
    </location>
</feature>
<evidence type="ECO:0000256" key="8">
    <source>
        <dbReference type="ARBA" id="ARBA00038077"/>
    </source>
</evidence>
<dbReference type="PANTHER" id="PTHR33968">
    <property type="entry name" value="PROTEIN PET100 HOMOLOG, MITOCHONDRIAL"/>
    <property type="match status" value="1"/>
</dbReference>
<keyword evidence="6" id="KW-0496">Mitochondrion</keyword>
<dbReference type="InterPro" id="IPR018625">
    <property type="entry name" value="Pet100"/>
</dbReference>
<evidence type="ECO:0000256" key="2">
    <source>
        <dbReference type="ARBA" id="ARBA00004325"/>
    </source>
</evidence>
<evidence type="ECO:0008006" key="13">
    <source>
        <dbReference type="Google" id="ProtNLM"/>
    </source>
</evidence>
<evidence type="ECO:0000256" key="7">
    <source>
        <dbReference type="ARBA" id="ARBA00023136"/>
    </source>
</evidence>
<reference evidence="12" key="1">
    <citation type="submission" date="2016-02" db="EMBL/GenBank/DDBJ databases">
        <title>Comparative genomics of biotechnologically important yeasts.</title>
        <authorList>
            <consortium name="DOE Joint Genome Institute"/>
            <person name="Riley R."/>
            <person name="Haridas S."/>
            <person name="Wolfe K.H."/>
            <person name="Lopes M.R."/>
            <person name="Hittinger C.T."/>
            <person name="Goker M."/>
            <person name="Salamov A."/>
            <person name="Wisecaver J."/>
            <person name="Long T.M."/>
            <person name="Aerts A.L."/>
            <person name="Barry K."/>
            <person name="Choi C."/>
            <person name="Clum A."/>
            <person name="Coughlan A.Y."/>
            <person name="Deshpande S."/>
            <person name="Douglass A.P."/>
            <person name="Hanson S.J."/>
            <person name="Klenk H.-P."/>
            <person name="Labutti K."/>
            <person name="Lapidus A."/>
            <person name="Lindquist E."/>
            <person name="Lipzen A."/>
            <person name="Meier-Kolthoff J.P."/>
            <person name="Ohm R.A."/>
            <person name="Otillar R.P."/>
            <person name="Pangilinan J."/>
            <person name="Peng Y."/>
            <person name="Rokas A."/>
            <person name="Rosa C.A."/>
            <person name="Scheuner C."/>
            <person name="Sibirny A.A."/>
            <person name="Slot J.C."/>
            <person name="Stielow J.B."/>
            <person name="Sun H."/>
            <person name="Kurtzman C.P."/>
            <person name="Blackwell M."/>
            <person name="Jeffries T.W."/>
            <person name="Grigoriev I.V."/>
        </authorList>
    </citation>
    <scope>NUCLEOTIDE SEQUENCE [LARGE SCALE GENOMIC DNA]</scope>
    <source>
        <strain evidence="12">NRRL Y-17796</strain>
    </source>
</reference>
<dbReference type="GO" id="GO:0033617">
    <property type="term" value="P:mitochondrial respiratory chain complex IV assembly"/>
    <property type="evidence" value="ECO:0007669"/>
    <property type="project" value="EnsemblFungi"/>
</dbReference>
<evidence type="ECO:0000256" key="6">
    <source>
        <dbReference type="ARBA" id="ARBA00023128"/>
    </source>
</evidence>
<dbReference type="Proteomes" id="UP000095023">
    <property type="component" value="Unassembled WGS sequence"/>
</dbReference>
<dbReference type="PANTHER" id="PTHR33968:SF1">
    <property type="entry name" value="PROTEIN PET100 HOMOLOG, MITOCHONDRIAL"/>
    <property type="match status" value="1"/>
</dbReference>
<dbReference type="GO" id="GO:0051082">
    <property type="term" value="F:unfolded protein binding"/>
    <property type="evidence" value="ECO:0007669"/>
    <property type="project" value="EnsemblFungi"/>
</dbReference>
<gene>
    <name evidence="11" type="ORF">CANCADRAFT_99496</name>
</gene>
<protein>
    <recommendedName>
        <fullName evidence="13">Mitochondrial cytochrome c oxidase assembly factor</fullName>
    </recommendedName>
</protein>
<comment type="subcellular location">
    <subcellularLocation>
        <location evidence="1">Membrane</location>
        <topology evidence="1">Single-pass membrane protein</topology>
    </subcellularLocation>
    <subcellularLocation>
        <location evidence="2">Mitochondrion membrane</location>
    </subcellularLocation>
</comment>
<feature type="transmembrane region" description="Helical" evidence="10">
    <location>
        <begin position="16"/>
        <end position="34"/>
    </location>
</feature>
<evidence type="ECO:0000256" key="9">
    <source>
        <dbReference type="SAM" id="Coils"/>
    </source>
</evidence>
<comment type="similarity">
    <text evidence="8">Belongs to the PET100 family.</text>
</comment>
<dbReference type="AlphaFoldDB" id="A0A1E4TE24"/>
<keyword evidence="4" id="KW-0809">Transit peptide</keyword>
<proteinExistence type="inferred from homology"/>
<sequence>MLRDMFSRMSRSNVEVFKMAVYTIIPIGAMYYAGVDPDKRFGIRDFWPAPETLNYPPHEFDDVKSELARMKEERKKRRESQEQKLKELEELEAKQLAILKSKGISVDTVKSPPQ</sequence>
<keyword evidence="5 10" id="KW-1133">Transmembrane helix</keyword>
<evidence type="ECO:0000256" key="4">
    <source>
        <dbReference type="ARBA" id="ARBA00022946"/>
    </source>
</evidence>
<accession>A0A1E4TE24</accession>
<name>A0A1E4TE24_9ASCO</name>
<evidence type="ECO:0000256" key="1">
    <source>
        <dbReference type="ARBA" id="ARBA00004167"/>
    </source>
</evidence>
<organism evidence="11 12">
    <name type="scientific">Tortispora caseinolytica NRRL Y-17796</name>
    <dbReference type="NCBI Taxonomy" id="767744"/>
    <lineage>
        <taxon>Eukaryota</taxon>
        <taxon>Fungi</taxon>
        <taxon>Dikarya</taxon>
        <taxon>Ascomycota</taxon>
        <taxon>Saccharomycotina</taxon>
        <taxon>Trigonopsidomycetes</taxon>
        <taxon>Trigonopsidales</taxon>
        <taxon>Trigonopsidaceae</taxon>
        <taxon>Tortispora</taxon>
    </lineage>
</organism>
<evidence type="ECO:0000313" key="11">
    <source>
        <dbReference type="EMBL" id="ODV90004.1"/>
    </source>
</evidence>
<evidence type="ECO:0000256" key="3">
    <source>
        <dbReference type="ARBA" id="ARBA00022692"/>
    </source>
</evidence>
<dbReference type="Pfam" id="PF09803">
    <property type="entry name" value="Pet100"/>
    <property type="match status" value="1"/>
</dbReference>
<keyword evidence="7 10" id="KW-0472">Membrane</keyword>
<dbReference type="OrthoDB" id="18175at2759"/>
<evidence type="ECO:0000313" key="12">
    <source>
        <dbReference type="Proteomes" id="UP000095023"/>
    </source>
</evidence>
<keyword evidence="3 10" id="KW-0812">Transmembrane</keyword>
<dbReference type="EMBL" id="KV453842">
    <property type="protein sequence ID" value="ODV90004.1"/>
    <property type="molecule type" value="Genomic_DNA"/>
</dbReference>
<evidence type="ECO:0000256" key="10">
    <source>
        <dbReference type="SAM" id="Phobius"/>
    </source>
</evidence>